<proteinExistence type="predicted"/>
<keyword evidence="3" id="KW-1185">Reference proteome</keyword>
<accession>A0A371J1B8</accession>
<dbReference type="PANTHER" id="PTHR46663">
    <property type="entry name" value="DIGUANYLATE CYCLASE DGCT-RELATED"/>
    <property type="match status" value="1"/>
</dbReference>
<dbReference type="NCBIfam" id="TIGR00254">
    <property type="entry name" value="GGDEF"/>
    <property type="match status" value="1"/>
</dbReference>
<dbReference type="Proteomes" id="UP000215694">
    <property type="component" value="Unassembled WGS sequence"/>
</dbReference>
<dbReference type="Gene3D" id="3.30.450.20">
    <property type="entry name" value="PAS domain"/>
    <property type="match status" value="1"/>
</dbReference>
<dbReference type="AlphaFoldDB" id="A0A371J1B8"/>
<dbReference type="InterPro" id="IPR043128">
    <property type="entry name" value="Rev_trsase/Diguanyl_cyclase"/>
</dbReference>
<dbReference type="OrthoDB" id="9804955at2"/>
<dbReference type="InterPro" id="IPR029787">
    <property type="entry name" value="Nucleotide_cyclase"/>
</dbReference>
<dbReference type="EMBL" id="NOJY02000026">
    <property type="protein sequence ID" value="RDY26456.1"/>
    <property type="molecule type" value="Genomic_DNA"/>
</dbReference>
<dbReference type="Gene3D" id="3.30.70.270">
    <property type="match status" value="1"/>
</dbReference>
<protein>
    <submittedName>
        <fullName evidence="2">GGDEF domain-containing protein</fullName>
    </submittedName>
</protein>
<name>A0A371J1B8_9FIRM</name>
<dbReference type="PROSITE" id="PS50887">
    <property type="entry name" value="GGDEF"/>
    <property type="match status" value="1"/>
</dbReference>
<organism evidence="2 3">
    <name type="scientific">Romboutsia weinsteinii</name>
    <dbReference type="NCBI Taxonomy" id="2020949"/>
    <lineage>
        <taxon>Bacteria</taxon>
        <taxon>Bacillati</taxon>
        <taxon>Bacillota</taxon>
        <taxon>Clostridia</taxon>
        <taxon>Peptostreptococcales</taxon>
        <taxon>Peptostreptococcaceae</taxon>
        <taxon>Romboutsia</taxon>
    </lineage>
</organism>
<dbReference type="InterPro" id="IPR052163">
    <property type="entry name" value="DGC-Regulatory_Protein"/>
</dbReference>
<comment type="caution">
    <text evidence="2">The sequence shown here is derived from an EMBL/GenBank/DDBJ whole genome shotgun (WGS) entry which is preliminary data.</text>
</comment>
<gene>
    <name evidence="2" type="ORF">CHL78_013275</name>
</gene>
<sequence length="624" mass="72828">MISESEVISELKDILSDLYCKYGTDTEIVKLSQLLDKLLVSKQRESFRLINTERRIRNIIEATNDIMFEVDITNNKLLSKTDGLIDNIIVGNKQKDLYSFILKNYIENIIYKDDLKAFKEKFSLNNIVTRNLEKEEDLSLECRLLVLGEYKWFSYQVASYYSEENKSFIAISYAKDINDKKIKELEYIRKSERDPLTGIYNKIKSQELIERYISKHGTNKKSALFIVDIDNFKNINDRLGHIFGDAVLVDISNELNSMFRDTDIVGRIGGDEFIILIKDIQSEEILIRKAEEILSIFRNSFVGENSKKHKVSGSIGISQYPKDGNSFEDLYIKADEALYNSKEIGKDCYSIYDKDRSYVSNGRQTDNNILELEQNIKSINKFNENIFENIFKILYNSKDISTAISLIIKLVGIKFNLNRVYIKERDYSNEDLRCNFEWVNRDMHSNSSNDYTLKIDIIENDINRGHIGFELNNEENILSDSDIDTLSLISNVISTFMLKKYSHDKIIDAYHITKAVMDKIECYAYVIDKDSHEILYINDKLKYLDQNINIGDICYKSFFNNKNSSCEACPINGLRKYKEDEYSMEIYLDKYDIWFNAVASNIKWIDSKNACLILSYDITKYKNK</sequence>
<dbReference type="SMART" id="SM00267">
    <property type="entry name" value="GGDEF"/>
    <property type="match status" value="1"/>
</dbReference>
<dbReference type="Pfam" id="PF00990">
    <property type="entry name" value="GGDEF"/>
    <property type="match status" value="1"/>
</dbReference>
<dbReference type="InterPro" id="IPR000160">
    <property type="entry name" value="GGDEF_dom"/>
</dbReference>
<evidence type="ECO:0000313" key="2">
    <source>
        <dbReference type="EMBL" id="RDY26456.1"/>
    </source>
</evidence>
<reference evidence="2 3" key="1">
    <citation type="journal article" date="2017" name="Genome Announc.">
        <title>Draft Genome Sequence of Romboutsia weinsteinii sp. nov. Strain CCRI-19649(T) Isolated from Surface Water.</title>
        <authorList>
            <person name="Maheux A.F."/>
            <person name="Boudreau D.K."/>
            <person name="Berube E."/>
            <person name="Boissinot M."/>
            <person name="Cantin P."/>
            <person name="Raymond F."/>
            <person name="Corbeil J."/>
            <person name="Omar R.F."/>
            <person name="Bergeron M.G."/>
        </authorList>
    </citation>
    <scope>NUCLEOTIDE SEQUENCE [LARGE SCALE GENOMIC DNA]</scope>
    <source>
        <strain evidence="2 3">CCRI-19649</strain>
    </source>
</reference>
<dbReference type="PANTHER" id="PTHR46663:SF4">
    <property type="entry name" value="DIGUANYLATE CYCLASE DGCT-RELATED"/>
    <property type="match status" value="1"/>
</dbReference>
<dbReference type="SUPFAM" id="SSF55073">
    <property type="entry name" value="Nucleotide cyclase"/>
    <property type="match status" value="1"/>
</dbReference>
<evidence type="ECO:0000313" key="3">
    <source>
        <dbReference type="Proteomes" id="UP000215694"/>
    </source>
</evidence>
<dbReference type="RefSeq" id="WP_094369377.1">
    <property type="nucleotide sequence ID" value="NZ_NOJY02000026.1"/>
</dbReference>
<dbReference type="CDD" id="cd01949">
    <property type="entry name" value="GGDEF"/>
    <property type="match status" value="1"/>
</dbReference>
<evidence type="ECO:0000259" key="1">
    <source>
        <dbReference type="PROSITE" id="PS50887"/>
    </source>
</evidence>
<feature type="domain" description="GGDEF" evidence="1">
    <location>
        <begin position="220"/>
        <end position="354"/>
    </location>
</feature>